<dbReference type="Pfam" id="PF00078">
    <property type="entry name" value="RVT_1"/>
    <property type="match status" value="1"/>
</dbReference>
<keyword evidence="1" id="KW-0732">Signal</keyword>
<dbReference type="Proteomes" id="UP001283361">
    <property type="component" value="Unassembled WGS sequence"/>
</dbReference>
<feature type="chain" id="PRO_5041927381" description="Reverse transcriptase domain-containing protein" evidence="1">
    <location>
        <begin position="22"/>
        <end position="341"/>
    </location>
</feature>
<evidence type="ECO:0000256" key="1">
    <source>
        <dbReference type="SAM" id="SignalP"/>
    </source>
</evidence>
<keyword evidence="4" id="KW-1185">Reference proteome</keyword>
<comment type="caution">
    <text evidence="3">The sequence shown here is derived from an EMBL/GenBank/DDBJ whole genome shotgun (WGS) entry which is preliminary data.</text>
</comment>
<proteinExistence type="predicted"/>
<reference evidence="3" key="1">
    <citation type="journal article" date="2023" name="G3 (Bethesda)">
        <title>A reference genome for the long-term kleptoplast-retaining sea slug Elysia crispata morphotype clarki.</title>
        <authorList>
            <person name="Eastman K.E."/>
            <person name="Pendleton A.L."/>
            <person name="Shaikh M.A."/>
            <person name="Suttiyut T."/>
            <person name="Ogas R."/>
            <person name="Tomko P."/>
            <person name="Gavelis G."/>
            <person name="Widhalm J.R."/>
            <person name="Wisecaver J.H."/>
        </authorList>
    </citation>
    <scope>NUCLEOTIDE SEQUENCE</scope>
    <source>
        <strain evidence="3">ECLA1</strain>
    </source>
</reference>
<feature type="domain" description="Reverse transcriptase" evidence="2">
    <location>
        <begin position="1"/>
        <end position="114"/>
    </location>
</feature>
<dbReference type="AlphaFoldDB" id="A0AAE1CMF7"/>
<sequence>MGCTISPILFVMAMEVILKAAEDSADLANLGGGCYMPPLKAFMDDTTIICSKEDETRRMLGRLDVLMAWCRMKFKPKKSRSLSVRKGKIDATTIFTVASQQIPTVSQQPVKSLGRWYDSSMKDIKKGLETVELATEDLLAINRCGLQEYKCGKARLLSMLEDSEDPVVKTVQPTIKAGRKWKVAEAVDEAKDCLKIKEVIGQTQTDRKGLGSSTAKWWSKAEGKEKRDMVINEIRLNEDSRRVQKAVQQPQQGQWTNWDNALQKSLTWNEIWHMAPLRISFLIRSVYDLLPSNANLVRWGKKEDPTCPLCQGRQTTEHVLSSHWGDTHGGITESFRNLPQT</sequence>
<accession>A0AAE1CMF7</accession>
<protein>
    <recommendedName>
        <fullName evidence="2">Reverse transcriptase domain-containing protein</fullName>
    </recommendedName>
</protein>
<feature type="signal peptide" evidence="1">
    <location>
        <begin position="1"/>
        <end position="21"/>
    </location>
</feature>
<dbReference type="EMBL" id="JAWDGP010007601">
    <property type="protein sequence ID" value="KAK3711611.1"/>
    <property type="molecule type" value="Genomic_DNA"/>
</dbReference>
<dbReference type="InterPro" id="IPR000477">
    <property type="entry name" value="RT_dom"/>
</dbReference>
<organism evidence="3 4">
    <name type="scientific">Elysia crispata</name>
    <name type="common">lettuce slug</name>
    <dbReference type="NCBI Taxonomy" id="231223"/>
    <lineage>
        <taxon>Eukaryota</taxon>
        <taxon>Metazoa</taxon>
        <taxon>Spiralia</taxon>
        <taxon>Lophotrochozoa</taxon>
        <taxon>Mollusca</taxon>
        <taxon>Gastropoda</taxon>
        <taxon>Heterobranchia</taxon>
        <taxon>Euthyneura</taxon>
        <taxon>Panpulmonata</taxon>
        <taxon>Sacoglossa</taxon>
        <taxon>Placobranchoidea</taxon>
        <taxon>Plakobranchidae</taxon>
        <taxon>Elysia</taxon>
    </lineage>
</organism>
<evidence type="ECO:0000313" key="4">
    <source>
        <dbReference type="Proteomes" id="UP001283361"/>
    </source>
</evidence>
<evidence type="ECO:0000259" key="2">
    <source>
        <dbReference type="Pfam" id="PF00078"/>
    </source>
</evidence>
<gene>
    <name evidence="3" type="ORF">RRG08_020994</name>
</gene>
<evidence type="ECO:0000313" key="3">
    <source>
        <dbReference type="EMBL" id="KAK3711611.1"/>
    </source>
</evidence>
<name>A0AAE1CMF7_9GAST</name>